<proteinExistence type="predicted"/>
<sequence>MDDFVVQALVRAGTCRRHASTFSFESPFYTLHHKTRRRGDGRSVETARGFRTKPLGQGSAQATATVWEKWQEPSQEELKGLVDTYDFEREKQKAEREFHQNEEEPWPEGPLLLQYPHDEKKKHYDGLPQGAGAAEFETVRQIEELLTDEESSHEQIYAIYQTLPFPRVSYLSEPTIRKLTHHLSVVERFRKDEKVMMRFLSIIDDMKAANIPATAAEWTSAMHFAGRCVKRVSEVEVENALYIWRQMEAEAGVTSTNVTFNAMFDIAAKAGKFVLADVLLKEMQRRNLRMNRHFRTGMIFYYGLKGDGEGVRRAYKELVESGEVVDTIVLNCVISSLIKAGEPHAAEQVFGRMKNLHRAKTGRQAPPTYWREQRQLTRVLNRASTQLQFDVKAKKDVQDLSPVAPNAQTFRSLINYHAIQVGDLSRVTDFLKEMQDWKIPISAPFYYLIFNAFWKYGGVRYSGWTRMRLEGFWESFLEAQEKDPVSYVYTKPLVITAIRAFGATAGKDRALQVWERIREHWVARPDEMDHVQQHIFRVMRAHDGPPSWSVKA</sequence>
<keyword evidence="2" id="KW-1185">Reference proteome</keyword>
<dbReference type="Proteomes" id="UP001186974">
    <property type="component" value="Unassembled WGS sequence"/>
</dbReference>
<accession>A0ACC3DDE5</accession>
<name>A0ACC3DDE5_9PEZI</name>
<dbReference type="EMBL" id="JAWDJW010006334">
    <property type="protein sequence ID" value="KAK3065604.1"/>
    <property type="molecule type" value="Genomic_DNA"/>
</dbReference>
<protein>
    <submittedName>
        <fullName evidence="1">Uncharacterized protein</fullName>
    </submittedName>
</protein>
<reference evidence="1" key="1">
    <citation type="submission" date="2024-09" db="EMBL/GenBank/DDBJ databases">
        <title>Black Yeasts Isolated from many extreme environments.</title>
        <authorList>
            <person name="Coleine C."/>
            <person name="Stajich J.E."/>
            <person name="Selbmann L."/>
        </authorList>
    </citation>
    <scope>NUCLEOTIDE SEQUENCE</scope>
    <source>
        <strain evidence="1">CCFEE 5737</strain>
    </source>
</reference>
<gene>
    <name evidence="1" type="ORF">LTS18_000081</name>
</gene>
<evidence type="ECO:0000313" key="2">
    <source>
        <dbReference type="Proteomes" id="UP001186974"/>
    </source>
</evidence>
<evidence type="ECO:0000313" key="1">
    <source>
        <dbReference type="EMBL" id="KAK3065604.1"/>
    </source>
</evidence>
<comment type="caution">
    <text evidence="1">The sequence shown here is derived from an EMBL/GenBank/DDBJ whole genome shotgun (WGS) entry which is preliminary data.</text>
</comment>
<organism evidence="1 2">
    <name type="scientific">Coniosporium uncinatum</name>
    <dbReference type="NCBI Taxonomy" id="93489"/>
    <lineage>
        <taxon>Eukaryota</taxon>
        <taxon>Fungi</taxon>
        <taxon>Dikarya</taxon>
        <taxon>Ascomycota</taxon>
        <taxon>Pezizomycotina</taxon>
        <taxon>Dothideomycetes</taxon>
        <taxon>Dothideomycetes incertae sedis</taxon>
        <taxon>Coniosporium</taxon>
    </lineage>
</organism>